<evidence type="ECO:0000256" key="3">
    <source>
        <dbReference type="ARBA" id="ARBA00022692"/>
    </source>
</evidence>
<accession>A0AAD3D8I3</accession>
<dbReference type="EMBL" id="BLLK01000060">
    <property type="protein sequence ID" value="GFH57959.1"/>
    <property type="molecule type" value="Genomic_DNA"/>
</dbReference>
<organism evidence="9 10">
    <name type="scientific">Chaetoceros tenuissimus</name>
    <dbReference type="NCBI Taxonomy" id="426638"/>
    <lineage>
        <taxon>Eukaryota</taxon>
        <taxon>Sar</taxon>
        <taxon>Stramenopiles</taxon>
        <taxon>Ochrophyta</taxon>
        <taxon>Bacillariophyta</taxon>
        <taxon>Coscinodiscophyceae</taxon>
        <taxon>Chaetocerotophycidae</taxon>
        <taxon>Chaetocerotales</taxon>
        <taxon>Chaetocerotaceae</taxon>
        <taxon>Chaetoceros</taxon>
    </lineage>
</organism>
<dbReference type="Proteomes" id="UP001054902">
    <property type="component" value="Unassembled WGS sequence"/>
</dbReference>
<keyword evidence="3 6" id="KW-0812">Transmembrane</keyword>
<evidence type="ECO:0000259" key="8">
    <source>
        <dbReference type="Pfam" id="PF04893"/>
    </source>
</evidence>
<gene>
    <name evidence="9" type="ORF">CTEN210_14435</name>
</gene>
<dbReference type="PANTHER" id="PTHR21236:SF1">
    <property type="entry name" value="PROTEIN YIPF6"/>
    <property type="match status" value="1"/>
</dbReference>
<feature type="region of interest" description="Disordered" evidence="7">
    <location>
        <begin position="1"/>
        <end position="42"/>
    </location>
</feature>
<comment type="similarity">
    <text evidence="2 6">Belongs to the YIP1 family.</text>
</comment>
<dbReference type="InterPro" id="IPR006977">
    <property type="entry name" value="Yip1_dom"/>
</dbReference>
<evidence type="ECO:0000256" key="4">
    <source>
        <dbReference type="ARBA" id="ARBA00022989"/>
    </source>
</evidence>
<dbReference type="Pfam" id="PF04893">
    <property type="entry name" value="Yip1"/>
    <property type="match status" value="1"/>
</dbReference>
<comment type="caution">
    <text evidence="9">The sequence shown here is derived from an EMBL/GenBank/DDBJ whole genome shotgun (WGS) entry which is preliminary data.</text>
</comment>
<feature type="transmembrane region" description="Helical" evidence="6">
    <location>
        <begin position="186"/>
        <end position="210"/>
    </location>
</feature>
<feature type="transmembrane region" description="Helical" evidence="6">
    <location>
        <begin position="222"/>
        <end position="244"/>
    </location>
</feature>
<feature type="compositionally biased region" description="Low complexity" evidence="7">
    <location>
        <begin position="1"/>
        <end position="17"/>
    </location>
</feature>
<dbReference type="PANTHER" id="PTHR21236">
    <property type="entry name" value="GOLGI MEMBRANE PROTEIN YIP1"/>
    <property type="match status" value="1"/>
</dbReference>
<dbReference type="GO" id="GO:0000139">
    <property type="term" value="C:Golgi membrane"/>
    <property type="evidence" value="ECO:0007669"/>
    <property type="project" value="UniProtKB-SubCell"/>
</dbReference>
<evidence type="ECO:0000313" key="10">
    <source>
        <dbReference type="Proteomes" id="UP001054902"/>
    </source>
</evidence>
<evidence type="ECO:0000313" key="9">
    <source>
        <dbReference type="EMBL" id="GFH57959.1"/>
    </source>
</evidence>
<feature type="transmembrane region" description="Helical" evidence="6">
    <location>
        <begin position="132"/>
        <end position="150"/>
    </location>
</feature>
<evidence type="ECO:0000256" key="2">
    <source>
        <dbReference type="ARBA" id="ARBA00010596"/>
    </source>
</evidence>
<dbReference type="GO" id="GO:0005802">
    <property type="term" value="C:trans-Golgi network"/>
    <property type="evidence" value="ECO:0007669"/>
    <property type="project" value="TreeGrafter"/>
</dbReference>
<evidence type="ECO:0000256" key="7">
    <source>
        <dbReference type="SAM" id="MobiDB-lite"/>
    </source>
</evidence>
<protein>
    <recommendedName>
        <fullName evidence="6">Protein YIPF</fullName>
    </recommendedName>
</protein>
<dbReference type="AlphaFoldDB" id="A0AAD3D8I3"/>
<evidence type="ECO:0000256" key="1">
    <source>
        <dbReference type="ARBA" id="ARBA00004141"/>
    </source>
</evidence>
<keyword evidence="5 6" id="KW-0472">Membrane</keyword>
<sequence length="270" mass="29755">MNESSSFASSSFASSSSTGAPAWAASSASQGNGGASFHPTTEEIHDTSLGQDEFLSKPFSTLDEPVSETIMRDVRSVTSKLKVVLLPLKKSNPLEYMYQTVALNEENPNANADITQDEDQKKILSSLRDWDLWGPLFVCLLLSIVLSIRAPTSQTSAVFAAVFVSMWLGAAVVTINAKLLGGTISFFQSVCVLGYCVFPFCLSSIMILILSKTPMGKVWINILWVLIGFVWATRASTVFIAQFIQKERRFLAVFPVFFYYILLGWLVLLF</sequence>
<dbReference type="InterPro" id="IPR045231">
    <property type="entry name" value="Yip1/4-like"/>
</dbReference>
<keyword evidence="4 6" id="KW-1133">Transmembrane helix</keyword>
<dbReference type="GO" id="GO:0006888">
    <property type="term" value="P:endoplasmic reticulum to Golgi vesicle-mediated transport"/>
    <property type="evidence" value="ECO:0007669"/>
    <property type="project" value="InterPro"/>
</dbReference>
<name>A0AAD3D8I3_9STRA</name>
<feature type="transmembrane region" description="Helical" evidence="6">
    <location>
        <begin position="157"/>
        <end position="180"/>
    </location>
</feature>
<evidence type="ECO:0000256" key="5">
    <source>
        <dbReference type="ARBA" id="ARBA00023136"/>
    </source>
</evidence>
<proteinExistence type="inferred from homology"/>
<feature type="transmembrane region" description="Helical" evidence="6">
    <location>
        <begin position="250"/>
        <end position="269"/>
    </location>
</feature>
<reference evidence="9 10" key="1">
    <citation type="journal article" date="2021" name="Sci. Rep.">
        <title>The genome of the diatom Chaetoceros tenuissimus carries an ancient integrated fragment of an extant virus.</title>
        <authorList>
            <person name="Hongo Y."/>
            <person name="Kimura K."/>
            <person name="Takaki Y."/>
            <person name="Yoshida Y."/>
            <person name="Baba S."/>
            <person name="Kobayashi G."/>
            <person name="Nagasaki K."/>
            <person name="Hano T."/>
            <person name="Tomaru Y."/>
        </authorList>
    </citation>
    <scope>NUCLEOTIDE SEQUENCE [LARGE SCALE GENOMIC DNA]</scope>
    <source>
        <strain evidence="9 10">NIES-3715</strain>
    </source>
</reference>
<feature type="domain" description="Yip1" evidence="8">
    <location>
        <begin position="129"/>
        <end position="266"/>
    </location>
</feature>
<evidence type="ECO:0000256" key="6">
    <source>
        <dbReference type="RuleBase" id="RU361264"/>
    </source>
</evidence>
<comment type="subcellular location">
    <subcellularLocation>
        <location evidence="6">Golgi apparatus membrane</location>
        <topology evidence="6">Multi-pass membrane protein</topology>
    </subcellularLocation>
    <subcellularLocation>
        <location evidence="1">Membrane</location>
        <topology evidence="1">Multi-pass membrane protein</topology>
    </subcellularLocation>
</comment>
<keyword evidence="10" id="KW-1185">Reference proteome</keyword>